<organism evidence="5 6">
    <name type="scientific">Cellvibrio japonicus (strain Ueda107)</name>
    <name type="common">Pseudomonas fluorescens subsp. cellulosa</name>
    <dbReference type="NCBI Taxonomy" id="498211"/>
    <lineage>
        <taxon>Bacteria</taxon>
        <taxon>Pseudomonadati</taxon>
        <taxon>Pseudomonadota</taxon>
        <taxon>Gammaproteobacteria</taxon>
        <taxon>Cellvibrionales</taxon>
        <taxon>Cellvibrionaceae</taxon>
        <taxon>Cellvibrio</taxon>
    </lineage>
</organism>
<dbReference type="SUPFAM" id="SSF48208">
    <property type="entry name" value="Six-hairpin glycosidases"/>
    <property type="match status" value="1"/>
</dbReference>
<evidence type="ECO:0000259" key="2">
    <source>
        <dbReference type="Pfam" id="PF16375"/>
    </source>
</evidence>
<dbReference type="Pfam" id="PF20736">
    <property type="entry name" value="Glyco_hydro127M"/>
    <property type="match status" value="1"/>
</dbReference>
<reference evidence="5 6" key="1">
    <citation type="journal article" date="2008" name="J. Bacteriol.">
        <title>Insights into plant cell wall degradation from the genome sequence of the soil bacterium Cellvibrio japonicus.</title>
        <authorList>
            <person name="Deboy R.T."/>
            <person name="Mongodin E.F."/>
            <person name="Fouts D.E."/>
            <person name="Tailford L.E."/>
            <person name="Khouri H."/>
            <person name="Emerson J.B."/>
            <person name="Mohamoud Y."/>
            <person name="Watkins K."/>
            <person name="Henrissat B."/>
            <person name="Gilbert H.J."/>
            <person name="Nelson K.E."/>
        </authorList>
    </citation>
    <scope>NUCLEOTIDE SEQUENCE [LARGE SCALE GENOMIC DNA]</scope>
    <source>
        <strain evidence="5 6">Ueda107</strain>
    </source>
</reference>
<feature type="domain" description="Non-reducing end beta-L-arabinofuranosidase-like GH127 middle" evidence="4">
    <location>
        <begin position="438"/>
        <end position="532"/>
    </location>
</feature>
<dbReference type="Pfam" id="PF16375">
    <property type="entry name" value="DUF4986"/>
    <property type="match status" value="1"/>
</dbReference>
<protein>
    <submittedName>
        <fullName evidence="5">Uncharacterized protein</fullName>
    </submittedName>
</protein>
<dbReference type="InterPro" id="IPR049046">
    <property type="entry name" value="Beta-AFase-like_GH127_middle"/>
</dbReference>
<feature type="domain" description="Non-reducing end beta-L-arabinofuranosidase-like GH127 catalytic" evidence="1">
    <location>
        <begin position="38"/>
        <end position="417"/>
    </location>
</feature>
<proteinExistence type="predicted"/>
<dbReference type="InterPro" id="IPR046544">
    <property type="entry name" value="GH146_SB_dom"/>
</dbReference>
<dbReference type="InterPro" id="IPR012878">
    <property type="entry name" value="Beta-AFase-like_GH127_cat"/>
</dbReference>
<evidence type="ECO:0000259" key="1">
    <source>
        <dbReference type="Pfam" id="PF07944"/>
    </source>
</evidence>
<name>B3PKP6_CELJU</name>
<feature type="domain" description="Glycoside hydrolase GH146 substrate-binding" evidence="3">
    <location>
        <begin position="670"/>
        <end position="801"/>
    </location>
</feature>
<evidence type="ECO:0000313" key="5">
    <source>
        <dbReference type="EMBL" id="ACE84714.1"/>
    </source>
</evidence>
<dbReference type="InterPro" id="IPR032275">
    <property type="entry name" value="DUF4986"/>
</dbReference>
<dbReference type="Pfam" id="PF07944">
    <property type="entry name" value="Beta-AFase-like_GH127_cat"/>
    <property type="match status" value="1"/>
</dbReference>
<evidence type="ECO:0000259" key="3">
    <source>
        <dbReference type="Pfam" id="PF20620"/>
    </source>
</evidence>
<dbReference type="InterPro" id="IPR008928">
    <property type="entry name" value="6-hairpin_glycosidase_sf"/>
</dbReference>
<gene>
    <name evidence="5" type="ordered locus">CJA_0803</name>
</gene>
<dbReference type="Pfam" id="PF20620">
    <property type="entry name" value="DUF6805"/>
    <property type="match status" value="1"/>
</dbReference>
<evidence type="ECO:0000313" key="6">
    <source>
        <dbReference type="Proteomes" id="UP000001036"/>
    </source>
</evidence>
<dbReference type="Proteomes" id="UP000001036">
    <property type="component" value="Chromosome"/>
</dbReference>
<dbReference type="HOGENOM" id="CLU_008033_1_0_6"/>
<accession>B3PKP6</accession>
<dbReference type="GO" id="GO:0005975">
    <property type="term" value="P:carbohydrate metabolic process"/>
    <property type="evidence" value="ECO:0007669"/>
    <property type="project" value="InterPro"/>
</dbReference>
<dbReference type="PANTHER" id="PTHR31151:SF0">
    <property type="entry name" value="PROLINE-TRNA LIGASE (DUF1680)"/>
    <property type="match status" value="1"/>
</dbReference>
<evidence type="ECO:0000259" key="4">
    <source>
        <dbReference type="Pfam" id="PF20736"/>
    </source>
</evidence>
<feature type="domain" description="DUF4986" evidence="2">
    <location>
        <begin position="566"/>
        <end position="645"/>
    </location>
</feature>
<keyword evidence="6" id="KW-1185">Reference proteome</keyword>
<dbReference type="PANTHER" id="PTHR31151">
    <property type="entry name" value="PROLINE-TRNA LIGASE (DUF1680)"/>
    <property type="match status" value="1"/>
</dbReference>
<dbReference type="EMBL" id="CP000934">
    <property type="protein sequence ID" value="ACE84714.1"/>
    <property type="molecule type" value="Genomic_DNA"/>
</dbReference>
<dbReference type="eggNOG" id="COG3533">
    <property type="taxonomic scope" value="Bacteria"/>
</dbReference>
<dbReference type="KEGG" id="cja:CJA_0803"/>
<dbReference type="AlphaFoldDB" id="B3PKP6"/>
<sequence>MHMRNIIKQSTFWLGSWLLIGSASLQAEPALELFPLEQVRLLESPFLAAQNTNKQYLMALDVEKLLAPFRREAGLPYKETYGNWESTGLDGHIGGHYISALALTYASTGDPAVLARLEYVITELKKCQDKNGNGYLAGLPEGAGIWQEIARGDIRADNFSTNERWVPWYNLHKTFAGLRDAYRYTGNETAKAMLVAFSEWTWALTKDLSDEQMQTLLHTEHGGMNDVFVDVADITGDKRYLHLAERFSHRAILQPLLEKRDALTGLHANTQIPKVIGFKRVGDAEQLAEWQSAAEFFWETVVNKRSVAIGGNSVREHFHPQDNFHSMIEDVEGPETCNTYNMLKLTEQLFLDNPLGKYGDYYERALYNHILGSQHPQTGGFVYFTPMRPNHYRVYSQVHDGMWCCVGSGLESHSKYAEFIYARGMKKSAGWFARNIPQVYVNLFIPSQLNWKETGIRLRQENQFPDVPETSIVLESSGRFTLHLRYPQWVEADTLQLRINGKVEKISSQPGNYLAIERRWKKGDKLDIRLPMKPHLESLPDGSSYYAVLYGPIVLAAKTQPFAHEQLRYFADDSRMGHIAQGQQCPLEAAPFLLGNSQAFIEQLKPVAGKPLTFSAKGLINGANLDQLELIPFFRLHESRYTLYWPYTSAEGLAGARKAAADAEAERLALLQQTIDQVSPGEQQPESDHFYQGEQSEAGIHAGRHWRHTRAWFSYVLNDPKVEAKTLRITYAGVDAGRAFEIRINDQRIAEIESTGDAREFFTVDYALPAALVKNAQGKLVVKFIAKPGSIAGGIYGVRLLR</sequence>
<dbReference type="STRING" id="498211.CJA_0803"/>